<dbReference type="Proteomes" id="UP000248856">
    <property type="component" value="Unassembled WGS sequence"/>
</dbReference>
<accession>A0A328ZC82</accession>
<comment type="caution">
    <text evidence="1">The sequence shown here is derived from an EMBL/GenBank/DDBJ whole genome shotgun (WGS) entry which is preliminary data.</text>
</comment>
<protein>
    <submittedName>
        <fullName evidence="1">Uncharacterized protein</fullName>
    </submittedName>
</protein>
<reference evidence="1 2" key="1">
    <citation type="submission" date="2018-06" db="EMBL/GenBank/DDBJ databases">
        <title>Genomic Encyclopedia of Archaeal and Bacterial Type Strains, Phase II (KMG-II): from individual species to whole genera.</title>
        <authorList>
            <person name="Goeker M."/>
        </authorList>
    </citation>
    <scope>NUCLEOTIDE SEQUENCE [LARGE SCALE GENOMIC DNA]</scope>
    <source>
        <strain evidence="1 2">CFPB 3232</strain>
    </source>
</reference>
<dbReference type="RefSeq" id="WP_245951500.1">
    <property type="nucleotide sequence ID" value="NZ_CBCSGC010000043.1"/>
</dbReference>
<evidence type="ECO:0000313" key="1">
    <source>
        <dbReference type="EMBL" id="RAR83254.1"/>
    </source>
</evidence>
<evidence type="ECO:0000313" key="2">
    <source>
        <dbReference type="Proteomes" id="UP000248856"/>
    </source>
</evidence>
<dbReference type="EMBL" id="QLTA01000015">
    <property type="protein sequence ID" value="RAR83254.1"/>
    <property type="molecule type" value="Genomic_DNA"/>
</dbReference>
<proteinExistence type="predicted"/>
<organism evidence="1 2">
    <name type="scientific">Paracidovorax anthurii</name>
    <dbReference type="NCBI Taxonomy" id="78229"/>
    <lineage>
        <taxon>Bacteria</taxon>
        <taxon>Pseudomonadati</taxon>
        <taxon>Pseudomonadota</taxon>
        <taxon>Betaproteobacteria</taxon>
        <taxon>Burkholderiales</taxon>
        <taxon>Comamonadaceae</taxon>
        <taxon>Paracidovorax</taxon>
    </lineage>
</organism>
<dbReference type="AlphaFoldDB" id="A0A328ZC82"/>
<gene>
    <name evidence="1" type="ORF">AX018_1015100</name>
</gene>
<name>A0A328ZC82_9BURK</name>
<sequence length="183" mass="19514">MADASISCRREGCGTPVQISDAGTISRFMFKLRQLYRQSTLAADNAAQYWADVAATSRSPLAPLAHVPGVFAALWTPDVAPTTATVLGAAGYGFAALPKNLIHFTTEAGAAAIARTGAINSSRFIQQGIYGPGVYMTRIGRPLNLFIDKASRVPIHLPTPAGTVRIYPYFVYVRWGATGVKVP</sequence>
<keyword evidence="2" id="KW-1185">Reference proteome</keyword>